<dbReference type="RefSeq" id="WP_109094560.1">
    <property type="nucleotide sequence ID" value="NZ_QETB01000007.1"/>
</dbReference>
<evidence type="ECO:0000313" key="6">
    <source>
        <dbReference type="EMBL" id="PWF24451.1"/>
    </source>
</evidence>
<dbReference type="Proteomes" id="UP000245283">
    <property type="component" value="Unassembled WGS sequence"/>
</dbReference>
<gene>
    <name evidence="6" type="ORF">DD236_11610</name>
</gene>
<dbReference type="Pfam" id="PF00005">
    <property type="entry name" value="ABC_tran"/>
    <property type="match status" value="2"/>
</dbReference>
<dbReference type="GO" id="GO:0005524">
    <property type="term" value="F:ATP binding"/>
    <property type="evidence" value="ECO:0007669"/>
    <property type="project" value="UniProtKB-KW"/>
</dbReference>
<organism evidence="6 7">
    <name type="scientific">Ancrocorticia populi</name>
    <dbReference type="NCBI Taxonomy" id="2175228"/>
    <lineage>
        <taxon>Bacteria</taxon>
        <taxon>Bacillati</taxon>
        <taxon>Actinomycetota</taxon>
        <taxon>Actinomycetes</taxon>
        <taxon>Actinomycetales</taxon>
        <taxon>Actinomycetaceae</taxon>
        <taxon>Ancrocorticia</taxon>
    </lineage>
</organism>
<dbReference type="InterPro" id="IPR027417">
    <property type="entry name" value="P-loop_NTPase"/>
</dbReference>
<sequence length="552" mass="59793">MSLSILERPRIQEARGQAGQPLVEVRDLNVRFAGSRRTIHAVRGIDLTIYPGEVVAIVGESGSGKSVTARTLAGLTGDGSQIDAAEFTIGGKNALEFKERQWRAVRGRQIGLVLQDALVSLDPLRRIEQEVAEPLTTHGLVKRRDVRARVNSLLGEVGMDDPEIRGKQYPNELSGGLRQRALIASAIAADPQLIIADEPTTALDVTVQAQVIELLKARRDAGTALLIISHDLAVVSSIADRILVMNNGELVEQGSVEQVLGRPQNAYTKMLIAAVPSRDANPWSELSGDQQTRSSDAPLIQASGLSKAFKAPGGKRRLAVRDVDFQLYHGDKLGIVGESGSGKSTLARLLLGLTEPDAGEVSVDGHRWGGSRVDRELRQRIQFVAQDPTGSFDPRYTVEEIIREPLRLAGVSREEQEARIAELLELTALGPDVLSAHPRELSGGQRQRVSIARALALRPEVLVCDEPVSALDVSVQAQILNLLNDLSRRTGTSLIFISHDLAVVHQLVDRVIVMKDGRIVESGPVDAVFETPGHPYTQKLMAAIPRLSVNGK</sequence>
<dbReference type="PROSITE" id="PS50893">
    <property type="entry name" value="ABC_TRANSPORTER_2"/>
    <property type="match status" value="2"/>
</dbReference>
<evidence type="ECO:0000256" key="4">
    <source>
        <dbReference type="ARBA" id="ARBA00022840"/>
    </source>
</evidence>
<evidence type="ECO:0000256" key="3">
    <source>
        <dbReference type="ARBA" id="ARBA00022741"/>
    </source>
</evidence>
<dbReference type="NCBIfam" id="NF008453">
    <property type="entry name" value="PRK11308.1"/>
    <property type="match status" value="2"/>
</dbReference>
<evidence type="ECO:0000313" key="7">
    <source>
        <dbReference type="Proteomes" id="UP000245283"/>
    </source>
</evidence>
<dbReference type="PANTHER" id="PTHR43776:SF7">
    <property type="entry name" value="D,D-DIPEPTIDE TRANSPORT ATP-BINDING PROTEIN DDPF-RELATED"/>
    <property type="match status" value="1"/>
</dbReference>
<dbReference type="AlphaFoldDB" id="A0A2V1JZY5"/>
<dbReference type="InterPro" id="IPR003439">
    <property type="entry name" value="ABC_transporter-like_ATP-bd"/>
</dbReference>
<dbReference type="InterPro" id="IPR017871">
    <property type="entry name" value="ABC_transporter-like_CS"/>
</dbReference>
<dbReference type="SUPFAM" id="SSF52540">
    <property type="entry name" value="P-loop containing nucleoside triphosphate hydrolases"/>
    <property type="match status" value="2"/>
</dbReference>
<reference evidence="7" key="1">
    <citation type="submission" date="2018-05" db="EMBL/GenBank/DDBJ databases">
        <authorList>
            <person name="Li Y."/>
        </authorList>
    </citation>
    <scope>NUCLEOTIDE SEQUENCE [LARGE SCALE GENOMIC DNA]</scope>
    <source>
        <strain evidence="7">sk1b4</strain>
    </source>
</reference>
<feature type="domain" description="ABC transporter" evidence="5">
    <location>
        <begin position="25"/>
        <end position="272"/>
    </location>
</feature>
<evidence type="ECO:0000256" key="1">
    <source>
        <dbReference type="ARBA" id="ARBA00005417"/>
    </source>
</evidence>
<evidence type="ECO:0000256" key="2">
    <source>
        <dbReference type="ARBA" id="ARBA00022448"/>
    </source>
</evidence>
<name>A0A2V1JZY5_9ACTO</name>
<accession>A0A2V1JZY5</accession>
<dbReference type="InterPro" id="IPR050319">
    <property type="entry name" value="ABC_transp_ATP-bind"/>
</dbReference>
<dbReference type="Pfam" id="PF08352">
    <property type="entry name" value="oligo_HPY"/>
    <property type="match status" value="2"/>
</dbReference>
<dbReference type="PANTHER" id="PTHR43776">
    <property type="entry name" value="TRANSPORT ATP-BINDING PROTEIN"/>
    <property type="match status" value="1"/>
</dbReference>
<feature type="domain" description="ABC transporter" evidence="5">
    <location>
        <begin position="300"/>
        <end position="541"/>
    </location>
</feature>
<keyword evidence="4 6" id="KW-0067">ATP-binding</keyword>
<evidence type="ECO:0000259" key="5">
    <source>
        <dbReference type="PROSITE" id="PS50893"/>
    </source>
</evidence>
<protein>
    <submittedName>
        <fullName evidence="6">ABC transporter ATP-binding protein</fullName>
    </submittedName>
</protein>
<dbReference type="NCBIfam" id="NF007739">
    <property type="entry name" value="PRK10419.1"/>
    <property type="match status" value="2"/>
</dbReference>
<keyword evidence="2" id="KW-0813">Transport</keyword>
<dbReference type="GO" id="GO:0015833">
    <property type="term" value="P:peptide transport"/>
    <property type="evidence" value="ECO:0007669"/>
    <property type="project" value="InterPro"/>
</dbReference>
<dbReference type="Gene3D" id="3.40.50.300">
    <property type="entry name" value="P-loop containing nucleotide triphosphate hydrolases"/>
    <property type="match status" value="2"/>
</dbReference>
<keyword evidence="3" id="KW-0547">Nucleotide-binding</keyword>
<keyword evidence="7" id="KW-1185">Reference proteome</keyword>
<proteinExistence type="inferred from homology"/>
<dbReference type="PROSITE" id="PS00211">
    <property type="entry name" value="ABC_TRANSPORTER_1"/>
    <property type="match status" value="1"/>
</dbReference>
<dbReference type="EMBL" id="QETB01000007">
    <property type="protein sequence ID" value="PWF24451.1"/>
    <property type="molecule type" value="Genomic_DNA"/>
</dbReference>
<dbReference type="InterPro" id="IPR013563">
    <property type="entry name" value="Oligopep_ABC_C"/>
</dbReference>
<dbReference type="GO" id="GO:0055085">
    <property type="term" value="P:transmembrane transport"/>
    <property type="evidence" value="ECO:0007669"/>
    <property type="project" value="UniProtKB-ARBA"/>
</dbReference>
<dbReference type="SMART" id="SM00382">
    <property type="entry name" value="AAA"/>
    <property type="match status" value="2"/>
</dbReference>
<dbReference type="CDD" id="cd03257">
    <property type="entry name" value="ABC_NikE_OppD_transporters"/>
    <property type="match status" value="2"/>
</dbReference>
<comment type="similarity">
    <text evidence="1">Belongs to the ABC transporter superfamily.</text>
</comment>
<dbReference type="InterPro" id="IPR003593">
    <property type="entry name" value="AAA+_ATPase"/>
</dbReference>
<dbReference type="OrthoDB" id="3677453at2"/>
<dbReference type="GO" id="GO:0016887">
    <property type="term" value="F:ATP hydrolysis activity"/>
    <property type="evidence" value="ECO:0007669"/>
    <property type="project" value="InterPro"/>
</dbReference>
<comment type="caution">
    <text evidence="6">The sequence shown here is derived from an EMBL/GenBank/DDBJ whole genome shotgun (WGS) entry which is preliminary data.</text>
</comment>